<dbReference type="GO" id="GO:0061630">
    <property type="term" value="F:ubiquitin protein ligase activity"/>
    <property type="evidence" value="ECO:0007669"/>
    <property type="project" value="UniProtKB-EC"/>
</dbReference>
<proteinExistence type="predicted"/>
<feature type="domain" description="RING-type" evidence="7">
    <location>
        <begin position="1"/>
        <end position="26"/>
    </location>
</feature>
<keyword evidence="3" id="KW-0479">Metal-binding</keyword>
<evidence type="ECO:0000256" key="5">
    <source>
        <dbReference type="ARBA" id="ARBA00022833"/>
    </source>
</evidence>
<dbReference type="Proteomes" id="UP000653305">
    <property type="component" value="Unassembled WGS sequence"/>
</dbReference>
<dbReference type="InterPro" id="IPR010543">
    <property type="entry name" value="DUF1117"/>
</dbReference>
<dbReference type="AlphaFoldDB" id="A0A830CUX8"/>
<dbReference type="Pfam" id="PF13639">
    <property type="entry name" value="zf-RING_2"/>
    <property type="match status" value="1"/>
</dbReference>
<reference evidence="8" key="1">
    <citation type="submission" date="2020-07" db="EMBL/GenBank/DDBJ databases">
        <title>Ethylene signaling mediates host invasion by parasitic plants.</title>
        <authorList>
            <person name="Yoshida S."/>
        </authorList>
    </citation>
    <scope>NUCLEOTIDE SEQUENCE</scope>
    <source>
        <strain evidence="8">Okayama</strain>
    </source>
</reference>
<name>A0A830CUX8_9LAMI</name>
<comment type="caution">
    <text evidence="8">The sequence shown here is derived from an EMBL/GenBank/DDBJ whole genome shotgun (WGS) entry which is preliminary data.</text>
</comment>
<evidence type="ECO:0000256" key="4">
    <source>
        <dbReference type="ARBA" id="ARBA00022771"/>
    </source>
</evidence>
<evidence type="ECO:0000256" key="3">
    <source>
        <dbReference type="ARBA" id="ARBA00022723"/>
    </source>
</evidence>
<dbReference type="Gene3D" id="3.30.40.10">
    <property type="entry name" value="Zinc/RING finger domain, C3HC4 (zinc finger)"/>
    <property type="match status" value="1"/>
</dbReference>
<dbReference type="GO" id="GO:0016567">
    <property type="term" value="P:protein ubiquitination"/>
    <property type="evidence" value="ECO:0007669"/>
    <property type="project" value="TreeGrafter"/>
</dbReference>
<dbReference type="PANTHER" id="PTHR15710:SF217">
    <property type="entry name" value="E3 UBIQUITIN-PROTEIN LIGASE RDUF2"/>
    <property type="match status" value="1"/>
</dbReference>
<sequence>MPCKHIYHSDCIFPWLYLHNSCPVCRHELPSNETDGVSAISEAVRLSIWRLSGGGFAVGRFARVVIGEVSAVMSTPETE</sequence>
<dbReference type="InterPro" id="IPR013083">
    <property type="entry name" value="Znf_RING/FYVE/PHD"/>
</dbReference>
<dbReference type="EMBL" id="BMAC01000791">
    <property type="protein sequence ID" value="GFQ02967.1"/>
    <property type="molecule type" value="Genomic_DNA"/>
</dbReference>
<organism evidence="8 9">
    <name type="scientific">Phtheirospermum japonicum</name>
    <dbReference type="NCBI Taxonomy" id="374723"/>
    <lineage>
        <taxon>Eukaryota</taxon>
        <taxon>Viridiplantae</taxon>
        <taxon>Streptophyta</taxon>
        <taxon>Embryophyta</taxon>
        <taxon>Tracheophyta</taxon>
        <taxon>Spermatophyta</taxon>
        <taxon>Magnoliopsida</taxon>
        <taxon>eudicotyledons</taxon>
        <taxon>Gunneridae</taxon>
        <taxon>Pentapetalae</taxon>
        <taxon>asterids</taxon>
        <taxon>lamiids</taxon>
        <taxon>Lamiales</taxon>
        <taxon>Orobanchaceae</taxon>
        <taxon>Orobanchaceae incertae sedis</taxon>
        <taxon>Phtheirospermum</taxon>
    </lineage>
</organism>
<protein>
    <recommendedName>
        <fullName evidence="2">RING-type E3 ubiquitin transferase</fullName>
        <ecNumber evidence="2">2.3.2.27</ecNumber>
    </recommendedName>
</protein>
<dbReference type="GO" id="GO:0008270">
    <property type="term" value="F:zinc ion binding"/>
    <property type="evidence" value="ECO:0007669"/>
    <property type="project" value="UniProtKB-KW"/>
</dbReference>
<evidence type="ECO:0000259" key="7">
    <source>
        <dbReference type="PROSITE" id="PS50089"/>
    </source>
</evidence>
<keyword evidence="5" id="KW-0862">Zinc</keyword>
<evidence type="ECO:0000313" key="8">
    <source>
        <dbReference type="EMBL" id="GFQ02967.1"/>
    </source>
</evidence>
<dbReference type="EC" id="2.3.2.27" evidence="2"/>
<dbReference type="InterPro" id="IPR001841">
    <property type="entry name" value="Znf_RING"/>
</dbReference>
<dbReference type="OrthoDB" id="891187at2759"/>
<keyword evidence="9" id="KW-1185">Reference proteome</keyword>
<keyword evidence="4 6" id="KW-0863">Zinc-finger</keyword>
<dbReference type="GO" id="GO:0005737">
    <property type="term" value="C:cytoplasm"/>
    <property type="evidence" value="ECO:0007669"/>
    <property type="project" value="TreeGrafter"/>
</dbReference>
<dbReference type="PANTHER" id="PTHR15710">
    <property type="entry name" value="E3 UBIQUITIN-PROTEIN LIGASE PRAJA"/>
    <property type="match status" value="1"/>
</dbReference>
<dbReference type="SUPFAM" id="SSF57850">
    <property type="entry name" value="RING/U-box"/>
    <property type="match status" value="1"/>
</dbReference>
<comment type="catalytic activity">
    <reaction evidence="1">
        <text>S-ubiquitinyl-[E2 ubiquitin-conjugating enzyme]-L-cysteine + [acceptor protein]-L-lysine = [E2 ubiquitin-conjugating enzyme]-L-cysteine + N(6)-ubiquitinyl-[acceptor protein]-L-lysine.</text>
        <dbReference type="EC" id="2.3.2.27"/>
    </reaction>
</comment>
<dbReference type="Pfam" id="PF06547">
    <property type="entry name" value="DUF1117"/>
    <property type="match status" value="1"/>
</dbReference>
<dbReference type="PROSITE" id="PS50089">
    <property type="entry name" value="ZF_RING_2"/>
    <property type="match status" value="1"/>
</dbReference>
<evidence type="ECO:0000313" key="9">
    <source>
        <dbReference type="Proteomes" id="UP000653305"/>
    </source>
</evidence>
<evidence type="ECO:0000256" key="1">
    <source>
        <dbReference type="ARBA" id="ARBA00000900"/>
    </source>
</evidence>
<evidence type="ECO:0000256" key="6">
    <source>
        <dbReference type="PROSITE-ProRule" id="PRU00175"/>
    </source>
</evidence>
<gene>
    <name evidence="8" type="ORF">PHJA_002440500</name>
</gene>
<accession>A0A830CUX8</accession>
<evidence type="ECO:0000256" key="2">
    <source>
        <dbReference type="ARBA" id="ARBA00012483"/>
    </source>
</evidence>